<comment type="caution">
    <text evidence="2">The sequence shown here is derived from an EMBL/GenBank/DDBJ whole genome shotgun (WGS) entry which is preliminary data.</text>
</comment>
<name>A0AB34LF81_PARDI</name>
<proteinExistence type="predicted"/>
<evidence type="ECO:0000256" key="1">
    <source>
        <dbReference type="SAM" id="Phobius"/>
    </source>
</evidence>
<feature type="transmembrane region" description="Helical" evidence="1">
    <location>
        <begin position="7"/>
        <end position="25"/>
    </location>
</feature>
<keyword evidence="1" id="KW-0812">Transmembrane</keyword>
<reference evidence="2 3" key="1">
    <citation type="submission" date="2014-04" db="EMBL/GenBank/DDBJ databases">
        <authorList>
            <person name="Sears C."/>
            <person name="Carroll K."/>
            <person name="Sack B.R."/>
            <person name="Qadri F."/>
            <person name="Myers L.L."/>
            <person name="Chung G.-T."/>
            <person name="Escheverria P."/>
            <person name="Fraser C.M."/>
            <person name="Sadzewicz L."/>
            <person name="Shefchek K.A."/>
            <person name="Tallon L."/>
            <person name="Das S.P."/>
            <person name="Daugherty S."/>
            <person name="Mongodin E.F."/>
        </authorList>
    </citation>
    <scope>NUCLEOTIDE SEQUENCE [LARGE SCALE GENOMIC DNA]</scope>
    <source>
        <strain evidence="2 3">3776 D15 i</strain>
    </source>
</reference>
<evidence type="ECO:0000313" key="3">
    <source>
        <dbReference type="Proteomes" id="UP000027850"/>
    </source>
</evidence>
<dbReference type="AlphaFoldDB" id="A0AB34LF81"/>
<organism evidence="2 3">
    <name type="scientific">Parabacteroides distasonis str. 3776 D15 i</name>
    <dbReference type="NCBI Taxonomy" id="1339342"/>
    <lineage>
        <taxon>Bacteria</taxon>
        <taxon>Pseudomonadati</taxon>
        <taxon>Bacteroidota</taxon>
        <taxon>Bacteroidia</taxon>
        <taxon>Bacteroidales</taxon>
        <taxon>Tannerellaceae</taxon>
        <taxon>Parabacteroides</taxon>
    </lineage>
</organism>
<protein>
    <submittedName>
        <fullName evidence="2">Membrane protein</fullName>
    </submittedName>
</protein>
<sequence length="280" mass="33544">METVKRISLIVLLIGLFCLGFWIGYSYCCLPEKSDGFSKAVHVSFDDVVWVLEDLKQNERRYESAFDNEFLAELKHMHEDYGACFTLYVFEKADGFDIGDMPVKYRKELKENASWLKWGFHWISPDFDKNISLDDFKMSFFNVQNAISKFADSSSLSHVLRLHYFYGNDSIVSFLDSCNIKGLLCADDDRCSYDLTKRENEFMQKNFYVRRDVEYFKTNIRLENSLFLYYDLERLRNKDTLVIFTHEWAYDTRLHRFNYYKLCLNLEWLKKNGYKFTFLE</sequence>
<dbReference type="Proteomes" id="UP000027850">
    <property type="component" value="Unassembled WGS sequence"/>
</dbReference>
<gene>
    <name evidence="2" type="ORF">M091_5078</name>
</gene>
<keyword evidence="1" id="KW-0472">Membrane</keyword>
<dbReference type="RefSeq" id="WP_008771869.1">
    <property type="nucleotide sequence ID" value="NZ_JNHK01000078.1"/>
</dbReference>
<keyword evidence="1" id="KW-1133">Transmembrane helix</keyword>
<accession>A0AB34LF81</accession>
<dbReference type="EMBL" id="JNHK01000078">
    <property type="protein sequence ID" value="KDS38284.1"/>
    <property type="molecule type" value="Genomic_DNA"/>
</dbReference>
<evidence type="ECO:0000313" key="2">
    <source>
        <dbReference type="EMBL" id="KDS38284.1"/>
    </source>
</evidence>